<dbReference type="Gene3D" id="3.40.50.1400">
    <property type="match status" value="2"/>
</dbReference>
<feature type="binding site" evidence="7">
    <location>
        <position position="192"/>
    </location>
    <ligand>
        <name>Fe(2+)</name>
        <dbReference type="ChEBI" id="CHEBI:29033"/>
    </ligand>
</feature>
<dbReference type="GO" id="GO:0046872">
    <property type="term" value="F:metal ion binding"/>
    <property type="evidence" value="ECO:0007669"/>
    <property type="project" value="UniProtKB-KW"/>
</dbReference>
<keyword evidence="3 7" id="KW-0350">Heme biosynthesis</keyword>
<dbReference type="CDD" id="cd00419">
    <property type="entry name" value="Ferrochelatase_C"/>
    <property type="match status" value="1"/>
</dbReference>
<proteinExistence type="inferred from homology"/>
<comment type="catalytic activity">
    <reaction evidence="6">
        <text>Fe-coproporphyrin III + 2 H(+) = coproporphyrin III + Fe(2+)</text>
        <dbReference type="Rhea" id="RHEA:49572"/>
        <dbReference type="ChEBI" id="CHEBI:15378"/>
        <dbReference type="ChEBI" id="CHEBI:29033"/>
        <dbReference type="ChEBI" id="CHEBI:68438"/>
        <dbReference type="ChEBI" id="CHEBI:131725"/>
        <dbReference type="EC" id="4.99.1.9"/>
    </reaction>
    <physiologicalReaction direction="right-to-left" evidence="6">
        <dbReference type="Rhea" id="RHEA:49574"/>
    </physiologicalReaction>
</comment>
<dbReference type="GO" id="GO:0006783">
    <property type="term" value="P:heme biosynthetic process"/>
    <property type="evidence" value="ECO:0007669"/>
    <property type="project" value="UniProtKB-UniRule"/>
</dbReference>
<evidence type="ECO:0000256" key="7">
    <source>
        <dbReference type="HAMAP-Rule" id="MF_00323"/>
    </source>
</evidence>
<dbReference type="EC" id="4.98.1.1" evidence="7 8"/>
<name>A0A328B0F9_9CAUL</name>
<dbReference type="NCBIfam" id="TIGR00109">
    <property type="entry name" value="hemH"/>
    <property type="match status" value="1"/>
</dbReference>
<evidence type="ECO:0000256" key="4">
    <source>
        <dbReference type="ARBA" id="ARBA00023239"/>
    </source>
</evidence>
<dbReference type="UniPathway" id="UPA00252">
    <property type="reaction ID" value="UER00325"/>
</dbReference>
<evidence type="ECO:0000256" key="8">
    <source>
        <dbReference type="RuleBase" id="RU000607"/>
    </source>
</evidence>
<evidence type="ECO:0000313" key="10">
    <source>
        <dbReference type="Proteomes" id="UP000249842"/>
    </source>
</evidence>
<dbReference type="InterPro" id="IPR033659">
    <property type="entry name" value="Ferrochelatase_N"/>
</dbReference>
<dbReference type="InterPro" id="IPR001015">
    <property type="entry name" value="Ferrochelatase"/>
</dbReference>
<dbReference type="InterPro" id="IPR033644">
    <property type="entry name" value="Ferrochelatase_C"/>
</dbReference>
<comment type="subcellular location">
    <subcellularLocation>
        <location evidence="7 8">Cytoplasm</location>
    </subcellularLocation>
</comment>
<keyword evidence="7 8" id="KW-0963">Cytoplasm</keyword>
<sequence length="345" mass="37469">MTRLAVVLFNLGGPDGPQAVRPFLFNLFRDPAIIGLPAVARYPLASFISRTREKLARANYDIMGGASPLLPETEAQARRLTAALKTAAPELESRVFIAMRYWKPFAGETARQVAAFAPDEIVLLPLYPQHSTTTTASSVKDWRRAYRGPGRSRTVCCYPTADGLIEAHVQAIRNLWEAEEKPSNIRLLFSAHGLPQKIVDAGDPYRAQIEASAAAIAARLPELADWKVCYQSRVGRLKWLEPSTDDEVRRAGAEGKGVLIAPIAFVSEHVETLVELDHEYAKLAEEVGCSPYLRSPTPGVREAFVDSLAAAALAALGRPGGPAPFGPWLCPAGLSQCACRKEKAA</sequence>
<accession>A0A328B0F9</accession>
<keyword evidence="2 7" id="KW-0408">Iron</keyword>
<evidence type="ECO:0000256" key="3">
    <source>
        <dbReference type="ARBA" id="ARBA00023133"/>
    </source>
</evidence>
<evidence type="ECO:0000256" key="6">
    <source>
        <dbReference type="ARBA" id="ARBA00024536"/>
    </source>
</evidence>
<keyword evidence="7" id="KW-0479">Metal-binding</keyword>
<dbReference type="Proteomes" id="UP000249842">
    <property type="component" value="Unassembled WGS sequence"/>
</dbReference>
<keyword evidence="10" id="KW-1185">Reference proteome</keyword>
<dbReference type="RefSeq" id="WP_111456709.1">
    <property type="nucleotide sequence ID" value="NZ_QFYP01000001.1"/>
</dbReference>
<evidence type="ECO:0000256" key="2">
    <source>
        <dbReference type="ARBA" id="ARBA00023004"/>
    </source>
</evidence>
<dbReference type="PANTHER" id="PTHR11108:SF1">
    <property type="entry name" value="FERROCHELATASE, MITOCHONDRIAL"/>
    <property type="match status" value="1"/>
</dbReference>
<dbReference type="GO" id="GO:0005737">
    <property type="term" value="C:cytoplasm"/>
    <property type="evidence" value="ECO:0007669"/>
    <property type="project" value="UniProtKB-SubCell"/>
</dbReference>
<evidence type="ECO:0000256" key="5">
    <source>
        <dbReference type="ARBA" id="ARBA00023244"/>
    </source>
</evidence>
<feature type="binding site" evidence="7">
    <location>
        <position position="271"/>
    </location>
    <ligand>
        <name>Fe(2+)</name>
        <dbReference type="ChEBI" id="CHEBI:29033"/>
    </ligand>
</feature>
<evidence type="ECO:0000313" key="9">
    <source>
        <dbReference type="EMBL" id="RAK59416.1"/>
    </source>
</evidence>
<dbReference type="AlphaFoldDB" id="A0A328B0F9"/>
<dbReference type="GO" id="GO:0004325">
    <property type="term" value="F:ferrochelatase activity"/>
    <property type="evidence" value="ECO:0007669"/>
    <property type="project" value="UniProtKB-UniRule"/>
</dbReference>
<comment type="function">
    <text evidence="7 8">Catalyzes the ferrous insertion into protoporphyrin IX.</text>
</comment>
<comment type="similarity">
    <text evidence="1 7 8">Belongs to the ferrochelatase family.</text>
</comment>
<gene>
    <name evidence="7 9" type="primary">hemH</name>
    <name evidence="9" type="ORF">DJ021_06145</name>
</gene>
<dbReference type="PANTHER" id="PTHR11108">
    <property type="entry name" value="FERROCHELATASE"/>
    <property type="match status" value="1"/>
</dbReference>
<dbReference type="Pfam" id="PF00762">
    <property type="entry name" value="Ferrochelatase"/>
    <property type="match status" value="1"/>
</dbReference>
<dbReference type="InterPro" id="IPR019772">
    <property type="entry name" value="Ferrochelatase_AS"/>
</dbReference>
<dbReference type="OrthoDB" id="9809741at2"/>
<reference evidence="10" key="1">
    <citation type="submission" date="2018-05" db="EMBL/GenBank/DDBJ databases">
        <authorList>
            <person name="Li X."/>
        </authorList>
    </citation>
    <scope>NUCLEOTIDE SEQUENCE [LARGE SCALE GENOMIC DNA]</scope>
    <source>
        <strain evidence="10">HKS-05</strain>
    </source>
</reference>
<dbReference type="EMBL" id="QFYP01000001">
    <property type="protein sequence ID" value="RAK59416.1"/>
    <property type="molecule type" value="Genomic_DNA"/>
</dbReference>
<comment type="catalytic activity">
    <reaction evidence="7 8">
        <text>heme b + 2 H(+) = protoporphyrin IX + Fe(2+)</text>
        <dbReference type="Rhea" id="RHEA:22584"/>
        <dbReference type="ChEBI" id="CHEBI:15378"/>
        <dbReference type="ChEBI" id="CHEBI:29033"/>
        <dbReference type="ChEBI" id="CHEBI:57306"/>
        <dbReference type="ChEBI" id="CHEBI:60344"/>
        <dbReference type="EC" id="4.98.1.1"/>
    </reaction>
</comment>
<comment type="caution">
    <text evidence="9">The sequence shown here is derived from an EMBL/GenBank/DDBJ whole genome shotgun (WGS) entry which is preliminary data.</text>
</comment>
<dbReference type="PROSITE" id="PS00534">
    <property type="entry name" value="FERROCHELATASE"/>
    <property type="match status" value="1"/>
</dbReference>
<comment type="pathway">
    <text evidence="7 8">Porphyrin-containing compound metabolism; protoheme biosynthesis; protoheme from protoporphyrin-IX: step 1/1.</text>
</comment>
<dbReference type="CDD" id="cd03411">
    <property type="entry name" value="Ferrochelatase_N"/>
    <property type="match status" value="1"/>
</dbReference>
<organism evidence="9 10">
    <name type="scientific">Phenylobacterium hankyongense</name>
    <dbReference type="NCBI Taxonomy" id="1813876"/>
    <lineage>
        <taxon>Bacteria</taxon>
        <taxon>Pseudomonadati</taxon>
        <taxon>Pseudomonadota</taxon>
        <taxon>Alphaproteobacteria</taxon>
        <taxon>Caulobacterales</taxon>
        <taxon>Caulobacteraceae</taxon>
        <taxon>Phenylobacterium</taxon>
    </lineage>
</organism>
<dbReference type="HAMAP" id="MF_00323">
    <property type="entry name" value="Ferrochelatase"/>
    <property type="match status" value="1"/>
</dbReference>
<keyword evidence="5 7" id="KW-0627">Porphyrin biosynthesis</keyword>
<protein>
    <recommendedName>
        <fullName evidence="7 8">Ferrochelatase</fullName>
        <ecNumber evidence="7 8">4.98.1.1</ecNumber>
    </recommendedName>
    <alternativeName>
        <fullName evidence="7">Heme synthase</fullName>
    </alternativeName>
    <alternativeName>
        <fullName evidence="7">Protoheme ferro-lyase</fullName>
    </alternativeName>
</protein>
<evidence type="ECO:0000256" key="1">
    <source>
        <dbReference type="ARBA" id="ARBA00007718"/>
    </source>
</evidence>
<keyword evidence="4 7" id="KW-0456">Lyase</keyword>
<dbReference type="SUPFAM" id="SSF53800">
    <property type="entry name" value="Chelatase"/>
    <property type="match status" value="1"/>
</dbReference>